<dbReference type="AlphaFoldDB" id="A0A0F9SB59"/>
<evidence type="ECO:0000256" key="1">
    <source>
        <dbReference type="ARBA" id="ARBA00022603"/>
    </source>
</evidence>
<accession>A0A0F9SB59</accession>
<dbReference type="EMBL" id="LAZR01002117">
    <property type="protein sequence ID" value="KKN34241.1"/>
    <property type="molecule type" value="Genomic_DNA"/>
</dbReference>
<name>A0A0F9SB59_9ZZZZ</name>
<gene>
    <name evidence="5" type="ORF">LCGC14_0795400</name>
</gene>
<proteinExistence type="predicted"/>
<comment type="caution">
    <text evidence="5">The sequence shown here is derived from an EMBL/GenBank/DDBJ whole genome shotgun (WGS) entry which is preliminary data.</text>
</comment>
<evidence type="ECO:0000313" key="5">
    <source>
        <dbReference type="EMBL" id="KKN34241.1"/>
    </source>
</evidence>
<dbReference type="PROSITE" id="PS51683">
    <property type="entry name" value="SAM_OMT_II"/>
    <property type="match status" value="1"/>
</dbReference>
<dbReference type="InterPro" id="IPR029063">
    <property type="entry name" value="SAM-dependent_MTases_sf"/>
</dbReference>
<dbReference type="InterPro" id="IPR016461">
    <property type="entry name" value="COMT-like"/>
</dbReference>
<dbReference type="SUPFAM" id="SSF53335">
    <property type="entry name" value="S-adenosyl-L-methionine-dependent methyltransferases"/>
    <property type="match status" value="1"/>
</dbReference>
<dbReference type="Gene3D" id="3.40.50.150">
    <property type="entry name" value="Vaccinia Virus protein VP39"/>
    <property type="match status" value="1"/>
</dbReference>
<keyword evidence="3" id="KW-0949">S-adenosyl-L-methionine</keyword>
<reference evidence="5" key="1">
    <citation type="journal article" date="2015" name="Nature">
        <title>Complex archaea that bridge the gap between prokaryotes and eukaryotes.</title>
        <authorList>
            <person name="Spang A."/>
            <person name="Saw J.H."/>
            <person name="Jorgensen S.L."/>
            <person name="Zaremba-Niedzwiedzka K."/>
            <person name="Martijn J."/>
            <person name="Lind A.E."/>
            <person name="van Eijk R."/>
            <person name="Schleper C."/>
            <person name="Guy L."/>
            <person name="Ettema T.J."/>
        </authorList>
    </citation>
    <scope>NUCLEOTIDE SEQUENCE</scope>
</reference>
<keyword evidence="2" id="KW-0808">Transferase</keyword>
<sequence>PTGADLAWVSAIVHMNSRAENRDLFAKVHAALVEGGRILIRDVVMDDSHTAPPAGAMFAINMLVNTPGGGTFSFPELSEDLRAAGFDDPALLRSDEFMNGVVQARRP</sequence>
<feature type="non-terminal residue" evidence="5">
    <location>
        <position position="1"/>
    </location>
</feature>
<dbReference type="InterPro" id="IPR001077">
    <property type="entry name" value="COMT_C"/>
</dbReference>
<organism evidence="5">
    <name type="scientific">marine sediment metagenome</name>
    <dbReference type="NCBI Taxonomy" id="412755"/>
    <lineage>
        <taxon>unclassified sequences</taxon>
        <taxon>metagenomes</taxon>
        <taxon>ecological metagenomes</taxon>
    </lineage>
</organism>
<protein>
    <recommendedName>
        <fullName evidence="4">O-methyltransferase C-terminal domain-containing protein</fullName>
    </recommendedName>
</protein>
<feature type="domain" description="O-methyltransferase C-terminal" evidence="4">
    <location>
        <begin position="3"/>
        <end position="86"/>
    </location>
</feature>
<dbReference type="GO" id="GO:0008171">
    <property type="term" value="F:O-methyltransferase activity"/>
    <property type="evidence" value="ECO:0007669"/>
    <property type="project" value="InterPro"/>
</dbReference>
<evidence type="ECO:0000259" key="4">
    <source>
        <dbReference type="Pfam" id="PF00891"/>
    </source>
</evidence>
<dbReference type="Pfam" id="PF00891">
    <property type="entry name" value="Methyltransf_2"/>
    <property type="match status" value="1"/>
</dbReference>
<evidence type="ECO:0000256" key="3">
    <source>
        <dbReference type="ARBA" id="ARBA00022691"/>
    </source>
</evidence>
<keyword evidence="1" id="KW-0489">Methyltransferase</keyword>
<evidence type="ECO:0000256" key="2">
    <source>
        <dbReference type="ARBA" id="ARBA00022679"/>
    </source>
</evidence>
<dbReference type="GO" id="GO:0032259">
    <property type="term" value="P:methylation"/>
    <property type="evidence" value="ECO:0007669"/>
    <property type="project" value="UniProtKB-KW"/>
</dbReference>